<evidence type="ECO:0000256" key="5">
    <source>
        <dbReference type="SAM" id="MobiDB-lite"/>
    </source>
</evidence>
<dbReference type="Proteomes" id="UP000000591">
    <property type="component" value="Chromosome VI"/>
</dbReference>
<evidence type="ECO:0000259" key="6">
    <source>
        <dbReference type="PROSITE" id="PS50808"/>
    </source>
</evidence>
<dbReference type="OrthoDB" id="4067948at2759"/>
<evidence type="ECO:0000256" key="4">
    <source>
        <dbReference type="PROSITE-ProRule" id="PRU00027"/>
    </source>
</evidence>
<reference evidence="8" key="2">
    <citation type="journal article" date="2013" name="G3 (Bethesda)">
        <title>Genomes of Ashbya fungi isolated from insects reveal four mating-type loci, numerous translocations, lack of transposons, and distinct gene duplications.</title>
        <authorList>
            <person name="Dietrich F.S."/>
            <person name="Voegeli S."/>
            <person name="Kuo S."/>
            <person name="Philippsen P."/>
        </authorList>
    </citation>
    <scope>GENOME REANNOTATION</scope>
    <source>
        <strain evidence="8">ATCC 10895 / CBS 109.51 / FGSC 9923 / NRRL Y-1056</strain>
    </source>
</reference>
<evidence type="ECO:0000313" key="7">
    <source>
        <dbReference type="EMBL" id="AAS53958.1"/>
    </source>
</evidence>
<evidence type="ECO:0000256" key="3">
    <source>
        <dbReference type="ARBA" id="ARBA00022833"/>
    </source>
</evidence>
<sequence>MAQDTRGHGPGTGRERAEWIGMQAQDPEQVAHFGRLIDRHLPWIPIHRVRKNRSLCWTHYLCQDGTLKVLKCKHCGGLIAHVGKDRSSTSRFRSHLKHHHRIDPNSDYYTGASLLPIAAGGGAEEGGRPARERRTVLRTELLLGIITAAQDLRAEFFENSVVKELLARLSAFETLDLPAAIAQTARDIDEIVLRTVRFNERHEGARFEVRPGTPAYALKLEVAERVHVLSQVTFFALSFRRWAATGIWTWFLNFYDPNEGRQYSLVVDAGASSGAGGAPPEEHTVQLQYPGVGRYIVSYMATGEEAPESWNPCIVAELQRSFALLFGEPLGPSPDFVMSVEHVELSNPLLRQVLDFSQSSQDVWRSSLSKFDLSNYSTVTETITSLLKLRPLLDILEPIPFTPANYLDMVHFTNVSQGFNRAFQFFTSAPDQTWIFSLLTVMALSEHLAQTLEEMGSRSMFSNHLEDCVSSISKLRRRLMGRDLYVLASFLVPTTLFDDQLLATVFGTESLPKIINSVVDMVYHILKDYFDAPVLSTDTENTELDTSAYRSTVAVASDQEEAASSCRASITAIVGDSSLGAANGKAQSNAPLTGISGELEEVIKDVIRGDLYAYLNVVNDVVPSWFQVHCSTMGISKSTDEEDRGQYKRNDTPLSPLDVFLDIHVPVAKRFHSEKWNALRPVIRFLLKYVNSQPSATMNSAASFMATYRPIAENSMLREVLKVKSMDRQFDSTKIDFDHDSLPLVCKYASRTQSPAGEPSGSPAESSSESGAL</sequence>
<keyword evidence="1" id="KW-0479">Metal-binding</keyword>
<dbReference type="RefSeq" id="NP_986134.1">
    <property type="nucleotide sequence ID" value="NM_212270.1"/>
</dbReference>
<protein>
    <submittedName>
        <fullName evidence="7">AFR587Cp</fullName>
    </submittedName>
</protein>
<dbReference type="PROSITE" id="PS50808">
    <property type="entry name" value="ZF_BED"/>
    <property type="match status" value="1"/>
</dbReference>
<accession>Q752I8</accession>
<feature type="domain" description="BED-type" evidence="6">
    <location>
        <begin position="51"/>
        <end position="107"/>
    </location>
</feature>
<evidence type="ECO:0000313" key="8">
    <source>
        <dbReference type="Proteomes" id="UP000000591"/>
    </source>
</evidence>
<dbReference type="FunCoup" id="Q752I8">
    <property type="interactions" value="166"/>
</dbReference>
<gene>
    <name evidence="7" type="ORF">AGOS_AFR587C</name>
</gene>
<keyword evidence="2 4" id="KW-0863">Zinc-finger</keyword>
<evidence type="ECO:0000256" key="2">
    <source>
        <dbReference type="ARBA" id="ARBA00022771"/>
    </source>
</evidence>
<dbReference type="EMBL" id="AE016819">
    <property type="protein sequence ID" value="AAS53958.1"/>
    <property type="molecule type" value="Genomic_DNA"/>
</dbReference>
<dbReference type="AlphaFoldDB" id="Q752I8"/>
<dbReference type="InterPro" id="IPR003656">
    <property type="entry name" value="Znf_BED"/>
</dbReference>
<name>Q752I8_EREGS</name>
<proteinExistence type="predicted"/>
<keyword evidence="8" id="KW-1185">Reference proteome</keyword>
<dbReference type="InParanoid" id="Q752I8"/>
<keyword evidence="3" id="KW-0862">Zinc</keyword>
<reference evidence="7 8" key="1">
    <citation type="journal article" date="2004" name="Science">
        <title>The Ashbya gossypii genome as a tool for mapping the ancient Saccharomyces cerevisiae genome.</title>
        <authorList>
            <person name="Dietrich F.S."/>
            <person name="Voegeli S."/>
            <person name="Brachat S."/>
            <person name="Lerch A."/>
            <person name="Gates K."/>
            <person name="Steiner S."/>
            <person name="Mohr C."/>
            <person name="Pohlmann R."/>
            <person name="Luedi P."/>
            <person name="Choi S."/>
            <person name="Wing R.A."/>
            <person name="Flavier A."/>
            <person name="Gaffney T.D."/>
            <person name="Philippsen P."/>
        </authorList>
    </citation>
    <scope>NUCLEOTIDE SEQUENCE [LARGE SCALE GENOMIC DNA]</scope>
    <source>
        <strain evidence="8">ATCC 10895 / CBS 109.51 / FGSC 9923 / NRRL Y-1056</strain>
    </source>
</reference>
<evidence type="ECO:0000256" key="1">
    <source>
        <dbReference type="ARBA" id="ARBA00022723"/>
    </source>
</evidence>
<dbReference type="GO" id="GO:0003677">
    <property type="term" value="F:DNA binding"/>
    <property type="evidence" value="ECO:0007669"/>
    <property type="project" value="InterPro"/>
</dbReference>
<feature type="region of interest" description="Disordered" evidence="5">
    <location>
        <begin position="749"/>
        <end position="773"/>
    </location>
</feature>
<dbReference type="GO" id="GO:0008270">
    <property type="term" value="F:zinc ion binding"/>
    <property type="evidence" value="ECO:0007669"/>
    <property type="project" value="UniProtKB-KW"/>
</dbReference>
<dbReference type="GeneID" id="4622417"/>
<dbReference type="eggNOG" id="ENOG502RKC9">
    <property type="taxonomic scope" value="Eukaryota"/>
</dbReference>
<feature type="compositionally biased region" description="Low complexity" evidence="5">
    <location>
        <begin position="754"/>
        <end position="773"/>
    </location>
</feature>
<organism evidence="7 8">
    <name type="scientific">Eremothecium gossypii (strain ATCC 10895 / CBS 109.51 / FGSC 9923 / NRRL Y-1056)</name>
    <name type="common">Yeast</name>
    <name type="synonym">Ashbya gossypii</name>
    <dbReference type="NCBI Taxonomy" id="284811"/>
    <lineage>
        <taxon>Eukaryota</taxon>
        <taxon>Fungi</taxon>
        <taxon>Dikarya</taxon>
        <taxon>Ascomycota</taxon>
        <taxon>Saccharomycotina</taxon>
        <taxon>Saccharomycetes</taxon>
        <taxon>Saccharomycetales</taxon>
        <taxon>Saccharomycetaceae</taxon>
        <taxon>Eremothecium</taxon>
    </lineage>
</organism>
<dbReference type="HOGENOM" id="CLU_008135_0_0_1"/>
<dbReference type="KEGG" id="ago:AGOS_AFR587C"/>